<accession>A0ABN2AFZ2</accession>
<dbReference type="InterPro" id="IPR001753">
    <property type="entry name" value="Enoyl-CoA_hydra/iso"/>
</dbReference>
<dbReference type="InterPro" id="IPR029045">
    <property type="entry name" value="ClpP/crotonase-like_dom_sf"/>
</dbReference>
<gene>
    <name evidence="1" type="ORF">GCM10009788_23360</name>
</gene>
<proteinExistence type="predicted"/>
<dbReference type="SUPFAM" id="SSF52096">
    <property type="entry name" value="ClpP/crotonase"/>
    <property type="match status" value="1"/>
</dbReference>
<dbReference type="Proteomes" id="UP001500842">
    <property type="component" value="Unassembled WGS sequence"/>
</dbReference>
<protein>
    <submittedName>
        <fullName evidence="1">Enoyl-CoA hydratase family protein</fullName>
    </submittedName>
</protein>
<dbReference type="PANTHER" id="PTHR43459:SF1">
    <property type="entry name" value="EG:BACN32G11.4 PROTEIN"/>
    <property type="match status" value="1"/>
</dbReference>
<dbReference type="PANTHER" id="PTHR43459">
    <property type="entry name" value="ENOYL-COA HYDRATASE"/>
    <property type="match status" value="1"/>
</dbReference>
<reference evidence="1 2" key="1">
    <citation type="journal article" date="2019" name="Int. J. Syst. Evol. Microbiol.">
        <title>The Global Catalogue of Microorganisms (GCM) 10K type strain sequencing project: providing services to taxonomists for standard genome sequencing and annotation.</title>
        <authorList>
            <consortium name="The Broad Institute Genomics Platform"/>
            <consortium name="The Broad Institute Genome Sequencing Center for Infectious Disease"/>
            <person name="Wu L."/>
            <person name="Ma J."/>
        </authorList>
    </citation>
    <scope>NUCLEOTIDE SEQUENCE [LARGE SCALE GENOMIC DNA]</scope>
    <source>
        <strain evidence="1 2">JCM 14942</strain>
    </source>
</reference>
<sequence length="256" mass="26924">MAIRQELGATGVLELVIDAPPVNAVGIADLAELARVVEGVAERPDVSVVLLRGEGRGFIGGGDVKEVQRLEGFEGILGQVTGSTDLTVGIHRCAVPVVAAVHRYCIGLGVLVAGVCDVVVTDEGCTFVLAEVDNGATGGAVQAMGLMPDKRLRQAMFTCEPVLGRELATYGTVVAVPDEAAVLTEARRLAEVMASKPATVLRAAKQAVNASAQRDIEELYRAETALTLELNMRGDARAARETFVSGERRGYLSPRD</sequence>
<comment type="caution">
    <text evidence="1">The sequence shown here is derived from an EMBL/GenBank/DDBJ whole genome shotgun (WGS) entry which is preliminary data.</text>
</comment>
<dbReference type="Pfam" id="PF00378">
    <property type="entry name" value="ECH_1"/>
    <property type="match status" value="1"/>
</dbReference>
<evidence type="ECO:0000313" key="2">
    <source>
        <dbReference type="Proteomes" id="UP001500842"/>
    </source>
</evidence>
<dbReference type="Gene3D" id="3.90.226.10">
    <property type="entry name" value="2-enoyl-CoA Hydratase, Chain A, domain 1"/>
    <property type="match status" value="1"/>
</dbReference>
<dbReference type="RefSeq" id="WP_141005722.1">
    <property type="nucleotide sequence ID" value="NZ_BAAAOR010000016.1"/>
</dbReference>
<evidence type="ECO:0000313" key="1">
    <source>
        <dbReference type="EMBL" id="GAA1518636.1"/>
    </source>
</evidence>
<dbReference type="CDD" id="cd06558">
    <property type="entry name" value="crotonase-like"/>
    <property type="match status" value="1"/>
</dbReference>
<organism evidence="1 2">
    <name type="scientific">Nocardioides humi</name>
    <dbReference type="NCBI Taxonomy" id="449461"/>
    <lineage>
        <taxon>Bacteria</taxon>
        <taxon>Bacillati</taxon>
        <taxon>Actinomycetota</taxon>
        <taxon>Actinomycetes</taxon>
        <taxon>Propionibacteriales</taxon>
        <taxon>Nocardioidaceae</taxon>
        <taxon>Nocardioides</taxon>
    </lineage>
</organism>
<name>A0ABN2AFZ2_9ACTN</name>
<dbReference type="EMBL" id="BAAAOR010000016">
    <property type="protein sequence ID" value="GAA1518636.1"/>
    <property type="molecule type" value="Genomic_DNA"/>
</dbReference>
<keyword evidence="2" id="KW-1185">Reference proteome</keyword>